<accession>A0ACB6RA83</accession>
<keyword evidence="2" id="KW-1185">Reference proteome</keyword>
<organism evidence="1 2">
    <name type="scientific">Lindgomyces ingoldianus</name>
    <dbReference type="NCBI Taxonomy" id="673940"/>
    <lineage>
        <taxon>Eukaryota</taxon>
        <taxon>Fungi</taxon>
        <taxon>Dikarya</taxon>
        <taxon>Ascomycota</taxon>
        <taxon>Pezizomycotina</taxon>
        <taxon>Dothideomycetes</taxon>
        <taxon>Pleosporomycetidae</taxon>
        <taxon>Pleosporales</taxon>
        <taxon>Lindgomycetaceae</taxon>
        <taxon>Lindgomyces</taxon>
    </lineage>
</organism>
<dbReference type="Proteomes" id="UP000799755">
    <property type="component" value="Unassembled WGS sequence"/>
</dbReference>
<proteinExistence type="predicted"/>
<reference evidence="1" key="1">
    <citation type="journal article" date="2020" name="Stud. Mycol.">
        <title>101 Dothideomycetes genomes: a test case for predicting lifestyles and emergence of pathogens.</title>
        <authorList>
            <person name="Haridas S."/>
            <person name="Albert R."/>
            <person name="Binder M."/>
            <person name="Bloem J."/>
            <person name="Labutti K."/>
            <person name="Salamov A."/>
            <person name="Andreopoulos B."/>
            <person name="Baker S."/>
            <person name="Barry K."/>
            <person name="Bills G."/>
            <person name="Bluhm B."/>
            <person name="Cannon C."/>
            <person name="Castanera R."/>
            <person name="Culley D."/>
            <person name="Daum C."/>
            <person name="Ezra D."/>
            <person name="Gonzalez J."/>
            <person name="Henrissat B."/>
            <person name="Kuo A."/>
            <person name="Liang C."/>
            <person name="Lipzen A."/>
            <person name="Lutzoni F."/>
            <person name="Magnuson J."/>
            <person name="Mondo S."/>
            <person name="Nolan M."/>
            <person name="Ohm R."/>
            <person name="Pangilinan J."/>
            <person name="Park H.-J."/>
            <person name="Ramirez L."/>
            <person name="Alfaro M."/>
            <person name="Sun H."/>
            <person name="Tritt A."/>
            <person name="Yoshinaga Y."/>
            <person name="Zwiers L.-H."/>
            <person name="Turgeon B."/>
            <person name="Goodwin S."/>
            <person name="Spatafora J."/>
            <person name="Crous P."/>
            <person name="Grigoriev I."/>
        </authorList>
    </citation>
    <scope>NUCLEOTIDE SEQUENCE</scope>
    <source>
        <strain evidence="1">ATCC 200398</strain>
    </source>
</reference>
<evidence type="ECO:0000313" key="2">
    <source>
        <dbReference type="Proteomes" id="UP000799755"/>
    </source>
</evidence>
<name>A0ACB6RA83_9PLEO</name>
<gene>
    <name evidence="1" type="ORF">BDR25DRAFT_252024</name>
</gene>
<comment type="caution">
    <text evidence="1">The sequence shown here is derived from an EMBL/GenBank/DDBJ whole genome shotgun (WGS) entry which is preliminary data.</text>
</comment>
<protein>
    <submittedName>
        <fullName evidence="1">NAD(P)-binding protein</fullName>
    </submittedName>
</protein>
<evidence type="ECO:0000313" key="1">
    <source>
        <dbReference type="EMBL" id="KAF2476174.1"/>
    </source>
</evidence>
<dbReference type="EMBL" id="MU003494">
    <property type="protein sequence ID" value="KAF2476174.1"/>
    <property type="molecule type" value="Genomic_DNA"/>
</dbReference>
<sequence length="352" mass="38410">MASAPLPPAMKAWTFSKSGPHRKVLQLTNLPTPRPPTGSQVLIKVAYVGVSPSDTKLMNLFPSIFVRANSTPGAEFSGTVLARGPDAQEDLQVGIKTFGMLPRESHFRGYGTYCEYICLDTKTSALAVVPGALTMAEASVIGAGGVMAFLIHKYGKVPEHNDYRILVNGASGGCGSMFVQAAVALGAKEVVGTCSAPNVEMAKSLGASRVIDYRANAPLHQYLAKEFGDRPFDFVLDTVGAQDLYRNSKGFLKEGSIFLNIGDYMHGTYWTLWYIFVNMFWPAWFGGTPRKYVFFSGYPDHASLERLVGFVKEGKMKVNVEKVFAWEDVLDALDLINTKRVRGKIVLKVGGD</sequence>